<dbReference type="InterPro" id="IPR003594">
    <property type="entry name" value="HATPase_dom"/>
</dbReference>
<dbReference type="SUPFAM" id="SSF63829">
    <property type="entry name" value="Calcium-dependent phosphotriesterase"/>
    <property type="match status" value="1"/>
</dbReference>
<keyword evidence="2 6" id="KW-0418">Kinase</keyword>
<keyword evidence="7" id="KW-1185">Reference proteome</keyword>
<organism evidence="6 7">
    <name type="scientific">Novosphingobium capsulatum</name>
    <dbReference type="NCBI Taxonomy" id="13688"/>
    <lineage>
        <taxon>Bacteria</taxon>
        <taxon>Pseudomonadati</taxon>
        <taxon>Pseudomonadota</taxon>
        <taxon>Alphaproteobacteria</taxon>
        <taxon>Sphingomonadales</taxon>
        <taxon>Sphingomonadaceae</taxon>
        <taxon>Novosphingobium</taxon>
    </lineage>
</organism>
<evidence type="ECO:0000256" key="2">
    <source>
        <dbReference type="ARBA" id="ARBA00022777"/>
    </source>
</evidence>
<dbReference type="GO" id="GO:0016301">
    <property type="term" value="F:kinase activity"/>
    <property type="evidence" value="ECO:0007669"/>
    <property type="project" value="UniProtKB-KW"/>
</dbReference>
<feature type="region of interest" description="Disordered" evidence="4">
    <location>
        <begin position="33"/>
        <end position="60"/>
    </location>
</feature>
<accession>A0ABU1MLR2</accession>
<dbReference type="Gene3D" id="2.130.10.10">
    <property type="entry name" value="YVTN repeat-like/Quinoprotein amine dehydrogenase"/>
    <property type="match status" value="2"/>
</dbReference>
<evidence type="ECO:0000313" key="6">
    <source>
        <dbReference type="EMBL" id="MDR6511159.1"/>
    </source>
</evidence>
<dbReference type="Gene3D" id="1.20.5.1930">
    <property type="match status" value="1"/>
</dbReference>
<dbReference type="Pfam" id="PF07495">
    <property type="entry name" value="Y_Y_Y"/>
    <property type="match status" value="1"/>
</dbReference>
<comment type="caution">
    <text evidence="6">The sequence shown here is derived from an EMBL/GenBank/DDBJ whole genome shotgun (WGS) entry which is preliminary data.</text>
</comment>
<evidence type="ECO:0000256" key="3">
    <source>
        <dbReference type="ARBA" id="ARBA00023012"/>
    </source>
</evidence>
<dbReference type="PANTHER" id="PTHR24421">
    <property type="entry name" value="NITRATE/NITRITE SENSOR PROTEIN NARX-RELATED"/>
    <property type="match status" value="1"/>
</dbReference>
<proteinExistence type="predicted"/>
<feature type="compositionally biased region" description="Pro residues" evidence="4">
    <location>
        <begin position="48"/>
        <end position="57"/>
    </location>
</feature>
<dbReference type="CDD" id="cd16917">
    <property type="entry name" value="HATPase_UhpB-NarQ-NarX-like"/>
    <property type="match status" value="1"/>
</dbReference>
<dbReference type="InterPro" id="IPR011712">
    <property type="entry name" value="Sig_transdc_His_kin_sub3_dim/P"/>
</dbReference>
<gene>
    <name evidence="6" type="ORF">J2792_002031</name>
</gene>
<dbReference type="InterPro" id="IPR036890">
    <property type="entry name" value="HATPase_C_sf"/>
</dbReference>
<dbReference type="RefSeq" id="WP_309805109.1">
    <property type="nucleotide sequence ID" value="NZ_JAVDRD010000004.1"/>
</dbReference>
<feature type="compositionally biased region" description="Low complexity" evidence="4">
    <location>
        <begin position="33"/>
        <end position="47"/>
    </location>
</feature>
<dbReference type="Pfam" id="PF07730">
    <property type="entry name" value="HisKA_3"/>
    <property type="match status" value="1"/>
</dbReference>
<evidence type="ECO:0000259" key="5">
    <source>
        <dbReference type="SMART" id="SM00387"/>
    </source>
</evidence>
<keyword evidence="1" id="KW-0808">Transferase</keyword>
<dbReference type="InterPro" id="IPR013783">
    <property type="entry name" value="Ig-like_fold"/>
</dbReference>
<dbReference type="InterPro" id="IPR015943">
    <property type="entry name" value="WD40/YVTN_repeat-like_dom_sf"/>
</dbReference>
<dbReference type="InterPro" id="IPR011123">
    <property type="entry name" value="Y_Y_Y"/>
</dbReference>
<sequence length="1005" mass="107130">MTHTQGKLLPLWRGGAVVLFALCGLAGLAASGAGAPPATVQPHAAQQPAPPPAPPPAWQHRSWTARDHAPRFVQSLAQDRDGFLWVGSVEGLFRFDGTTFEAVPPPPGHPRAATAVSALAAAPDGSIWLGYAGRGGVAVYRDGRLHDAGRPGDAAEITSITIGPDGEPWIAVGDGEHAVYRHTAGGWQAMIAPTFDTNEAEPQLLSRQGDMWFVTWGGQPFRWPIGPGPFHPTAVPLTVSGGGAMMQTPDDALYLIDSQGLRRVPDRGAAARLVVPGTALPSANFYRAVADPFGRIWATTAISGLVAIWPRSGAVERIGEEQGLTSDRASPILADRDGNVWVGTERGLDRFSPSPLRVLPSMAPRGGSGLLATAQGGRVYLANDAAVYQIDPGQAPRALAQVPPWVMGLCAGANGDVWAISPDHAQVVAGPHRGQTLPLPRHVLEVKDCAADASGALWLSPSGLGLLHQVGARLEPVALDPRLGQPQSLAFDRQGRLVMILDRRTIARLDHGALSTWDGSKIGFERPGTLSVRADDVLVGGTTGLLRLDDKGVQILDARDHPWLFDTRGVVSTAAGQTWLIGYHGLSRVSTAALAQAFANPTRPIPHVTFDDDDRRIALPQSGSGEQIVRDGQDRVFALTRQGVLEALPWANPLPETRFSLFVRALGANGHEWPARPGLALPVGTTQVTIRYGVLDLATPAQRRFRVRLGGLDDGWVANGTAQDISYANLAPGTYRFDVQTTDREGAWQPQGAALTFTIRAAFWQTTWFRLAVAALVLFVAQALYRQRTRVLIARAKAKREGQIAERERIARELHDTLLQGVQGLILRFQAVAARGALDRTTRAELDAALERGDDVVAAARDRVIDLRSPAPDAVDLARALAPLCSDGHVPPVILRCSGKPRTVAIAVAEECVAIAHEAVANARRHAKAQTITIALHHGRRMLTLRISDDGVGFTGATQGAAGHFGLVGMRERAATLGARIEIRNGATGGVVVQLQVPGRRAYRA</sequence>
<dbReference type="Gene3D" id="2.60.40.10">
    <property type="entry name" value="Immunoglobulins"/>
    <property type="match status" value="1"/>
</dbReference>
<keyword evidence="3" id="KW-0902">Two-component regulatory system</keyword>
<dbReference type="Proteomes" id="UP001184150">
    <property type="component" value="Unassembled WGS sequence"/>
</dbReference>
<dbReference type="Pfam" id="PF07494">
    <property type="entry name" value="Reg_prop"/>
    <property type="match status" value="1"/>
</dbReference>
<dbReference type="EMBL" id="JAVDRD010000004">
    <property type="protein sequence ID" value="MDR6511159.1"/>
    <property type="molecule type" value="Genomic_DNA"/>
</dbReference>
<dbReference type="SMART" id="SM00387">
    <property type="entry name" value="HATPase_c"/>
    <property type="match status" value="1"/>
</dbReference>
<feature type="domain" description="Histidine kinase/HSP90-like ATPase" evidence="5">
    <location>
        <begin position="907"/>
        <end position="1001"/>
    </location>
</feature>
<dbReference type="SUPFAM" id="SSF55874">
    <property type="entry name" value="ATPase domain of HSP90 chaperone/DNA topoisomerase II/histidine kinase"/>
    <property type="match status" value="1"/>
</dbReference>
<dbReference type="PANTHER" id="PTHR24421:SF62">
    <property type="entry name" value="SENSORY TRANSDUCTION HISTIDINE KINASE"/>
    <property type="match status" value="1"/>
</dbReference>
<dbReference type="InterPro" id="IPR011110">
    <property type="entry name" value="Reg_prop"/>
</dbReference>
<dbReference type="Pfam" id="PF02518">
    <property type="entry name" value="HATPase_c"/>
    <property type="match status" value="1"/>
</dbReference>
<dbReference type="InterPro" id="IPR050482">
    <property type="entry name" value="Sensor_HK_TwoCompSys"/>
</dbReference>
<dbReference type="SUPFAM" id="SSF101898">
    <property type="entry name" value="NHL repeat"/>
    <property type="match status" value="1"/>
</dbReference>
<dbReference type="Gene3D" id="3.30.565.10">
    <property type="entry name" value="Histidine kinase-like ATPase, C-terminal domain"/>
    <property type="match status" value="1"/>
</dbReference>
<evidence type="ECO:0000256" key="4">
    <source>
        <dbReference type="SAM" id="MobiDB-lite"/>
    </source>
</evidence>
<evidence type="ECO:0000256" key="1">
    <source>
        <dbReference type="ARBA" id="ARBA00022679"/>
    </source>
</evidence>
<evidence type="ECO:0000313" key="7">
    <source>
        <dbReference type="Proteomes" id="UP001184150"/>
    </source>
</evidence>
<name>A0ABU1MLR2_9SPHN</name>
<reference evidence="6 7" key="1">
    <citation type="submission" date="2023-07" db="EMBL/GenBank/DDBJ databases">
        <title>Sorghum-associated microbial communities from plants grown in Nebraska, USA.</title>
        <authorList>
            <person name="Schachtman D."/>
        </authorList>
    </citation>
    <scope>NUCLEOTIDE SEQUENCE [LARGE SCALE GENOMIC DNA]</scope>
    <source>
        <strain evidence="6 7">DS1027</strain>
    </source>
</reference>
<protein>
    <submittedName>
        <fullName evidence="6">Signal transduction histidine kinase/ligand-binding sensor domain-containing protein</fullName>
    </submittedName>
</protein>